<feature type="compositionally biased region" description="Basic and acidic residues" evidence="5">
    <location>
        <begin position="14"/>
        <end position="25"/>
    </location>
</feature>
<dbReference type="PROSITE" id="PS50103">
    <property type="entry name" value="ZF_C3H1"/>
    <property type="match status" value="1"/>
</dbReference>
<comment type="caution">
    <text evidence="7">The sequence shown here is derived from an EMBL/GenBank/DDBJ whole genome shotgun (WGS) entry which is preliminary data.</text>
</comment>
<feature type="compositionally biased region" description="Basic and acidic residues" evidence="5">
    <location>
        <begin position="127"/>
        <end position="141"/>
    </location>
</feature>
<evidence type="ECO:0000256" key="1">
    <source>
        <dbReference type="ARBA" id="ARBA00022723"/>
    </source>
</evidence>
<evidence type="ECO:0000313" key="8">
    <source>
        <dbReference type="Proteomes" id="UP000594342"/>
    </source>
</evidence>
<keyword evidence="2 4" id="KW-0863">Zinc-finger</keyword>
<feature type="domain" description="C3H1-type" evidence="6">
    <location>
        <begin position="159"/>
        <end position="187"/>
    </location>
</feature>
<accession>A0A5K0U7S1</accession>
<dbReference type="GO" id="GO:0008270">
    <property type="term" value="F:zinc ion binding"/>
    <property type="evidence" value="ECO:0007669"/>
    <property type="project" value="UniProtKB-KW"/>
</dbReference>
<evidence type="ECO:0000256" key="4">
    <source>
        <dbReference type="PROSITE-ProRule" id="PRU00723"/>
    </source>
</evidence>
<feature type="zinc finger region" description="C3H1-type" evidence="4">
    <location>
        <begin position="159"/>
        <end position="187"/>
    </location>
</feature>
<feature type="region of interest" description="Disordered" evidence="5">
    <location>
        <begin position="1"/>
        <end position="25"/>
    </location>
</feature>
<feature type="region of interest" description="Disordered" evidence="5">
    <location>
        <begin position="397"/>
        <end position="419"/>
    </location>
</feature>
<reference evidence="7 8" key="1">
    <citation type="submission" date="2018-10" db="EMBL/GenBank/DDBJ databases">
        <authorList>
            <consortium name="IHU Genomes"/>
        </authorList>
    </citation>
    <scope>NUCLEOTIDE SEQUENCE [LARGE SCALE GENOMIC DNA]</scope>
    <source>
        <strain evidence="7 8">A1</strain>
    </source>
</reference>
<dbReference type="Proteomes" id="UP000594342">
    <property type="component" value="Unassembled WGS sequence"/>
</dbReference>
<dbReference type="InterPro" id="IPR036855">
    <property type="entry name" value="Znf_CCCH_sf"/>
</dbReference>
<evidence type="ECO:0000256" key="5">
    <source>
        <dbReference type="SAM" id="MobiDB-lite"/>
    </source>
</evidence>
<dbReference type="Gene3D" id="4.10.1000.10">
    <property type="entry name" value="Zinc finger, CCCH-type"/>
    <property type="match status" value="1"/>
</dbReference>
<name>A0A5K0U7S1_9VIRU</name>
<dbReference type="InterPro" id="IPR000571">
    <property type="entry name" value="Znf_CCCH"/>
</dbReference>
<sequence>MSYNSLYRTQQISRPKDDSVRVGDKTKITVDTDNWTLVASSKKHPHKDKDQDRLNVNRDSYNSSYTVHSVDKGFHRTDLRSAEAMKRGGADGRSDIRADMRSDSRLDRRSDGEVAFRRFPDSIRVMKKDQSRSSYRDRQDDRDSDDSQEYDNTKYKNDNYKKILCKNINSIGKCIYTNKCLYAHSLDEQNVEPVRAVAYDMIKKDKNLSGVDLTKNKQLYANLMSLSKLCQHCEEGSCTGGYNCKHGACDKIYVVCQVDLNKGTCEGGCGKVHLTKKGLVPYGVNVVKNIKVKVPIPKSTVINDAFFKRLSDNVNLGQSDAFSGAFVSTLGVESNGSDLSSGDSVLVQHDGLKDSPKDGLKDYQCDNSSKDDSSKDDNFIEDDSAWDDIIKHESDAKTKKIGTDDAESESDGSDDDDFLGKLPKLTNASLEHEDGMIDIAFKREEKLKRSIFRIDMLCV</sequence>
<keyword evidence="1 4" id="KW-0479">Metal-binding</keyword>
<feature type="compositionally biased region" description="Acidic residues" evidence="5">
    <location>
        <begin position="404"/>
        <end position="417"/>
    </location>
</feature>
<protein>
    <recommendedName>
        <fullName evidence="6">C3H1-type domain-containing protein</fullName>
    </recommendedName>
</protein>
<evidence type="ECO:0000256" key="2">
    <source>
        <dbReference type="ARBA" id="ARBA00022771"/>
    </source>
</evidence>
<proteinExistence type="predicted"/>
<feature type="region of interest" description="Disordered" evidence="5">
    <location>
        <begin position="40"/>
        <end position="61"/>
    </location>
</feature>
<feature type="compositionally biased region" description="Basic and acidic residues" evidence="5">
    <location>
        <begin position="47"/>
        <end position="56"/>
    </location>
</feature>
<evidence type="ECO:0000256" key="3">
    <source>
        <dbReference type="ARBA" id="ARBA00022833"/>
    </source>
</evidence>
<feature type="region of interest" description="Disordered" evidence="5">
    <location>
        <begin position="78"/>
        <end position="110"/>
    </location>
</feature>
<dbReference type="SUPFAM" id="SSF90229">
    <property type="entry name" value="CCCH zinc finger"/>
    <property type="match status" value="1"/>
</dbReference>
<keyword evidence="8" id="KW-1185">Reference proteome</keyword>
<feature type="compositionally biased region" description="Basic and acidic residues" evidence="5">
    <location>
        <begin position="350"/>
        <end position="378"/>
    </location>
</feature>
<keyword evidence="3 4" id="KW-0862">Zinc</keyword>
<feature type="region of interest" description="Disordered" evidence="5">
    <location>
        <begin position="335"/>
        <end position="379"/>
    </location>
</feature>
<gene>
    <name evidence="7" type="ORF">YASMINEVIRUS_552</name>
</gene>
<organism evidence="7 8">
    <name type="scientific">Yasminevirus sp. GU-2018</name>
    <dbReference type="NCBI Taxonomy" id="2420051"/>
    <lineage>
        <taxon>Viruses</taxon>
        <taxon>Varidnaviria</taxon>
        <taxon>Bamfordvirae</taxon>
        <taxon>Nucleocytoviricota</taxon>
        <taxon>Megaviricetes</taxon>
        <taxon>Imitervirales</taxon>
        <taxon>Mimiviridae</taxon>
        <taxon>Klosneuvirinae</taxon>
        <taxon>Yasminevirus</taxon>
        <taxon>Yasminevirus saudimassiliense</taxon>
    </lineage>
</organism>
<dbReference type="EMBL" id="UPSH01000001">
    <property type="protein sequence ID" value="VBB18089.1"/>
    <property type="molecule type" value="Genomic_DNA"/>
</dbReference>
<evidence type="ECO:0000259" key="6">
    <source>
        <dbReference type="PROSITE" id="PS50103"/>
    </source>
</evidence>
<feature type="compositionally biased region" description="Polar residues" evidence="5">
    <location>
        <begin position="1"/>
        <end position="13"/>
    </location>
</feature>
<evidence type="ECO:0000313" key="7">
    <source>
        <dbReference type="EMBL" id="VBB18089.1"/>
    </source>
</evidence>
<feature type="region of interest" description="Disordered" evidence="5">
    <location>
        <begin position="127"/>
        <end position="153"/>
    </location>
</feature>